<dbReference type="EMBL" id="LVLJ01003904">
    <property type="protein sequence ID" value="OAE19278.1"/>
    <property type="molecule type" value="Genomic_DNA"/>
</dbReference>
<organism evidence="2 3">
    <name type="scientific">Marchantia polymorpha subsp. ruderalis</name>
    <dbReference type="NCBI Taxonomy" id="1480154"/>
    <lineage>
        <taxon>Eukaryota</taxon>
        <taxon>Viridiplantae</taxon>
        <taxon>Streptophyta</taxon>
        <taxon>Embryophyta</taxon>
        <taxon>Marchantiophyta</taxon>
        <taxon>Marchantiopsida</taxon>
        <taxon>Marchantiidae</taxon>
        <taxon>Marchantiales</taxon>
        <taxon>Marchantiaceae</taxon>
        <taxon>Marchantia</taxon>
    </lineage>
</organism>
<comment type="caution">
    <text evidence="2">The sequence shown here is derived from an EMBL/GenBank/DDBJ whole genome shotgun (WGS) entry which is preliminary data.</text>
</comment>
<dbReference type="PANTHER" id="PTHR34194">
    <property type="entry name" value="F14J8.16 PROTEIN"/>
    <property type="match status" value="1"/>
</dbReference>
<reference evidence="2" key="1">
    <citation type="submission" date="2016-03" db="EMBL/GenBank/DDBJ databases">
        <title>Mechanisms controlling the formation of the plant cell surface in tip-growing cells are functionally conserved among land plants.</title>
        <authorList>
            <person name="Honkanen S."/>
            <person name="Jones V.A."/>
            <person name="Morieri G."/>
            <person name="Champion C."/>
            <person name="Hetherington A.J."/>
            <person name="Kelly S."/>
            <person name="Saint-Marcoux D."/>
            <person name="Proust H."/>
            <person name="Prescott H."/>
            <person name="Dolan L."/>
        </authorList>
    </citation>
    <scope>NUCLEOTIDE SEQUENCE [LARGE SCALE GENOMIC DNA]</scope>
    <source>
        <tissue evidence="2">Whole gametophyte</tissue>
    </source>
</reference>
<feature type="region of interest" description="Disordered" evidence="1">
    <location>
        <begin position="47"/>
        <end position="67"/>
    </location>
</feature>
<evidence type="ECO:0000313" key="2">
    <source>
        <dbReference type="EMBL" id="OAE19278.1"/>
    </source>
</evidence>
<evidence type="ECO:0000256" key="1">
    <source>
        <dbReference type="SAM" id="MobiDB-lite"/>
    </source>
</evidence>
<accession>A0A176VEA7</accession>
<evidence type="ECO:0000313" key="3">
    <source>
        <dbReference type="Proteomes" id="UP000077202"/>
    </source>
</evidence>
<feature type="compositionally biased region" description="Basic and acidic residues" evidence="1">
    <location>
        <begin position="1058"/>
        <end position="1073"/>
    </location>
</feature>
<dbReference type="Proteomes" id="UP000077202">
    <property type="component" value="Unassembled WGS sequence"/>
</dbReference>
<feature type="compositionally biased region" description="Basic residues" evidence="1">
    <location>
        <begin position="1636"/>
        <end position="1652"/>
    </location>
</feature>
<feature type="region of interest" description="Disordered" evidence="1">
    <location>
        <begin position="1036"/>
        <end position="1073"/>
    </location>
</feature>
<gene>
    <name evidence="2" type="ORF">AXG93_909s1080</name>
</gene>
<dbReference type="PANTHER" id="PTHR34194:SF2">
    <property type="entry name" value="F14J8.16 PROTEIN"/>
    <property type="match status" value="1"/>
</dbReference>
<protein>
    <submittedName>
        <fullName evidence="2">Uncharacterized protein</fullName>
    </submittedName>
</protein>
<sequence length="1652" mass="182594">MDPNLVPNFSSPAQEPMILPLYVHPYSYLQAAGVSQPPLSKRGVAQENNIRKSMSPNEDSGKTGSRWTSHKKETCRCAVCKQVRGELSSTWFNHDKSKCACSVCKQARGEKRSVERKSNKGLKVKTSSISKRMWRLAGMALPPKRNADLTETGISQVSDKLSVTQLANAPSAESSAESSSLNRMFSINQSNMFGAVASTSGGTSSSGSNFGYPNKNVSRITEDSTLGRFSNLRSLFDDIQTAVMESSVNISKLTPSVQSSQPVQPGTSRFSWKTWAPYAESQSDISFQPILQASDISVLQRPGERMDVSKVDNDFALGVECSSTTSVVSHSQFADRTSLTSVSVSDGNSDIPSQVAPKITDPSWTSRLSDPVQPGTSRFSWKTWAPYAESQSDITFQPILQASDISVLQRPGERMDVSKVDNDFASGVECSSTTSVVSHSQFADRTSLTSVSISDGNSDIPCQVAPKITDPSWTSRLSDPEVSLGGSPSFLDDFLPESSSVTTFFSRDQLDMEISSLKWSAGPSISESENPSPRVSNLQISKDSGIYESLISTYLPNALHVIVQEPGLVTSRKKRKKITRSLSGRLHDGWPCSHISGLSLNIQVSGSKLESFKRPTRSCRSNNQITPASVFTISFASRSQFMDVILFSSTNGWVKKMVSTTPSVFNKEKNLDEYMKDGLHLQSATQHNNEGIFDSYTIFGKNSEQVLHKLFIGSRVAIFDIYTLLKLLEQAGNILPQNMKLKTLRVGRGRTASGPFNYQQCPHHSQRSLVEVPSQRAADVRTHRSQSALLLGVEPCSFSSPTHYRRNLLPFTSVPNEEFSSDCVLFVLRNWSKFRSVRTSYSGLEASSCLQSRHLHDVQTQIQRRDYMREPVTEERTSVLAMSTLLGLPCVQLGPRSLIDHICSARPNTSCSCLSTCAREGCGFSCTDAAEEKSGSLVEMGVTPEKKSTKRGDKVNAEDITSLPEDDLTVLQRGAGKRKDADQCSDAAVIPLAKRMRTSWRIPPVSTMSSGQSLPFVTAKTLGNFSASAFVCSQNAASQPSKSKSNGEPDTRSQGVFYDEKVSSLEADKPDDDLRRQLEHLSPSKSDRHGAVSASQNLNALMQRKKPPTAHSVRQTARSTVEATIVPARHPALFTGLSFQELLSSVSQNLTLTCRTTGTRGEGISNQTSFSVECKSASSTNLEAQGLQRLIDTSSHSYTYRGVSSCKQLQDLNTIGEDSRFDAKEVTVKDMKLGGDTSNFQNESATNIASTKSKRLEDTNVLERVGVRFAYSADKSTSNIRKDSKQHRCSEEVSSFQGIQEPILVEESIPSYILGRQDHAVRAEESSTLSLLSNLMYRRDKIAALLRESTQAGDLMIPDEQDVVEVEALQSNVLVEQEKTEFQHKLSMLLEKPFDPLELDDLEKCICVRKPQMRLRESRQEVRHVPLSKEGLSYLEHYPGAARTLLYWHTFECLSEPSALGNFAESSNLPMLLKKSLNFFEDFSSGFSWCLNKLTSDIQHTCMSGAFMPWEDKEEDDDIQILEEKVVSNRHMTIGKSTRVKGIGRQNKSGVAAERTKDVRPVNVMHMSLRARKKTVYEKTSKPQRAKKNAHQLATTKVKTEGHEDNAFETLRKGNSDVRIVTARRASLTQVERVRKGGKSTRRQHKARKVRP</sequence>
<feature type="region of interest" description="Disordered" evidence="1">
    <location>
        <begin position="1630"/>
        <end position="1652"/>
    </location>
</feature>
<keyword evidence="3" id="KW-1185">Reference proteome</keyword>
<name>A0A176VEA7_MARPO</name>
<proteinExistence type="predicted"/>